<dbReference type="GO" id="GO:0005829">
    <property type="term" value="C:cytosol"/>
    <property type="evidence" value="ECO:0007669"/>
    <property type="project" value="TreeGrafter"/>
</dbReference>
<evidence type="ECO:0000256" key="3">
    <source>
        <dbReference type="SAM" id="MobiDB-lite"/>
    </source>
</evidence>
<name>A0A6N4E1H6_9GAMM</name>
<dbReference type="Gene3D" id="3.40.1190.20">
    <property type="match status" value="1"/>
</dbReference>
<accession>A0A6N4E1H6</accession>
<dbReference type="GO" id="GO:0008972">
    <property type="term" value="F:phosphomethylpyrimidine kinase activity"/>
    <property type="evidence" value="ECO:0007669"/>
    <property type="project" value="InterPro"/>
</dbReference>
<reference evidence="5 6" key="1">
    <citation type="submission" date="2018-01" db="EMBL/GenBank/DDBJ databases">
        <title>Novel co-symbiosis in the lucinid bivalve Phacoides pectinatus.</title>
        <authorList>
            <person name="Lim S.J."/>
            <person name="Davis B.G."/>
            <person name="Gill D.E."/>
            <person name="Engel A.S."/>
            <person name="Anderson L.C."/>
            <person name="Campbell B.J."/>
        </authorList>
    </citation>
    <scope>NUCLEOTIDE SEQUENCE [LARGE SCALE GENOMIC DNA]</scope>
    <source>
        <strain evidence="5">N3_P5</strain>
    </source>
</reference>
<dbReference type="SUPFAM" id="SSF53613">
    <property type="entry name" value="Ribokinase-like"/>
    <property type="match status" value="1"/>
</dbReference>
<evidence type="ECO:0000259" key="4">
    <source>
        <dbReference type="Pfam" id="PF08543"/>
    </source>
</evidence>
<dbReference type="PANTHER" id="PTHR20858:SF17">
    <property type="entry name" value="HYDROXYMETHYLPYRIMIDINE_PHOSPHOMETHYLPYRIMIDINE KINASE THI20-RELATED"/>
    <property type="match status" value="1"/>
</dbReference>
<dbReference type="CDD" id="cd01169">
    <property type="entry name" value="HMPP_kinase"/>
    <property type="match status" value="1"/>
</dbReference>
<dbReference type="Pfam" id="PF08543">
    <property type="entry name" value="Phos_pyr_kin"/>
    <property type="match status" value="1"/>
</dbReference>
<dbReference type="InterPro" id="IPR029056">
    <property type="entry name" value="Ribokinase-like"/>
</dbReference>
<dbReference type="EC" id="2.7.1.49" evidence="2"/>
<feature type="domain" description="Pyridoxamine kinase/Phosphomethylpyrimidine kinase" evidence="4">
    <location>
        <begin position="14"/>
        <end position="249"/>
    </location>
</feature>
<organism evidence="5 6">
    <name type="scientific">Candidatus Sedimenticola endophacoides</name>
    <dbReference type="NCBI Taxonomy" id="2548426"/>
    <lineage>
        <taxon>Bacteria</taxon>
        <taxon>Pseudomonadati</taxon>
        <taxon>Pseudomonadota</taxon>
        <taxon>Gammaproteobacteria</taxon>
        <taxon>Chromatiales</taxon>
        <taxon>Sedimenticolaceae</taxon>
        <taxon>Sedimenticola</taxon>
    </lineage>
</organism>
<proteinExistence type="predicted"/>
<evidence type="ECO:0000313" key="5">
    <source>
        <dbReference type="EMBL" id="PUE04381.1"/>
    </source>
</evidence>
<keyword evidence="5" id="KW-0418">Kinase</keyword>
<dbReference type="PANTHER" id="PTHR20858">
    <property type="entry name" value="PHOSPHOMETHYLPYRIMIDINE KINASE"/>
    <property type="match status" value="1"/>
</dbReference>
<dbReference type="UniPathway" id="UPA00060">
    <property type="reaction ID" value="UER00138"/>
</dbReference>
<dbReference type="InterPro" id="IPR013749">
    <property type="entry name" value="PM/HMP-P_kinase-1"/>
</dbReference>
<dbReference type="AlphaFoldDB" id="A0A6N4E1H6"/>
<protein>
    <recommendedName>
        <fullName evidence="2">hydroxymethylpyrimidine kinase</fullName>
        <ecNumber evidence="2">2.7.1.49</ecNumber>
    </recommendedName>
</protein>
<dbReference type="GO" id="GO:0009228">
    <property type="term" value="P:thiamine biosynthetic process"/>
    <property type="evidence" value="ECO:0007669"/>
    <property type="project" value="InterPro"/>
</dbReference>
<dbReference type="EMBL" id="PQCO01000127">
    <property type="protein sequence ID" value="PUE04381.1"/>
    <property type="molecule type" value="Genomic_DNA"/>
</dbReference>
<evidence type="ECO:0000313" key="6">
    <source>
        <dbReference type="Proteomes" id="UP000250928"/>
    </source>
</evidence>
<dbReference type="GO" id="GO:0009229">
    <property type="term" value="P:thiamine diphosphate biosynthetic process"/>
    <property type="evidence" value="ECO:0007669"/>
    <property type="project" value="UniProtKB-UniPathway"/>
</dbReference>
<evidence type="ECO:0000256" key="1">
    <source>
        <dbReference type="ARBA" id="ARBA00004948"/>
    </source>
</evidence>
<gene>
    <name evidence="5" type="ORF">C3L24_03285</name>
</gene>
<keyword evidence="5" id="KW-0808">Transferase</keyword>
<comment type="caution">
    <text evidence="5">The sequence shown here is derived from an EMBL/GenBank/DDBJ whole genome shotgun (WGS) entry which is preliminary data.</text>
</comment>
<sequence length="262" mass="27379">MPARPLILSLSGHDPSGGAGIQADIEAINALGGTPATLVTCLTVQDTVNVQALIPIDAALLERQARTLLEDYGVAAIKIGLIGTPEIAAVIGRILALAPTTPVILDPVLAAGGGTPMAGVELIRSIRTELLPRTLLITPNSPEARRLSGRESLDEAAESLLALGARSVLITGAHEAEERVTNRLFRPGHAPGTLNWPRLPGQYHGSGCTLASACATLIGLGLDLEQAVEQAQGYTWRALDQATRPGRGQALPNRLHQNRGPQ</sequence>
<feature type="region of interest" description="Disordered" evidence="3">
    <location>
        <begin position="243"/>
        <end position="262"/>
    </location>
</feature>
<dbReference type="InterPro" id="IPR004399">
    <property type="entry name" value="HMP/HMP-P_kinase_dom"/>
</dbReference>
<comment type="pathway">
    <text evidence="1">Cofactor biosynthesis; thiamine diphosphate biosynthesis.</text>
</comment>
<dbReference type="Proteomes" id="UP000250928">
    <property type="component" value="Unassembled WGS sequence"/>
</dbReference>
<dbReference type="GO" id="GO:0008902">
    <property type="term" value="F:hydroxymethylpyrimidine kinase activity"/>
    <property type="evidence" value="ECO:0007669"/>
    <property type="project" value="UniProtKB-EC"/>
</dbReference>
<evidence type="ECO:0000256" key="2">
    <source>
        <dbReference type="ARBA" id="ARBA00012135"/>
    </source>
</evidence>